<sequence length="106" mass="12213">YVVVCFHVKSEKFSFINIDDKSIATRVTTLINYKGKLGTVQFTDYNERTLRLWLLEDGGINKWSTDIYELPLPGKHACSNTYQIVGMTCDIVLPPVMFTGLFYVFY</sequence>
<name>A0A816QEF1_BRANA</name>
<dbReference type="PANTHER" id="PTHR31111">
    <property type="entry name" value="BNAA05G37150D PROTEIN-RELATED"/>
    <property type="match status" value="1"/>
</dbReference>
<dbReference type="PANTHER" id="PTHR31111:SF39">
    <property type="entry name" value="F-BOX DOMAIN-CONTAINING PROTEIN"/>
    <property type="match status" value="1"/>
</dbReference>
<protein>
    <submittedName>
        <fullName evidence="2">(rape) hypothetical protein</fullName>
    </submittedName>
</protein>
<dbReference type="NCBIfam" id="TIGR01640">
    <property type="entry name" value="F_box_assoc_1"/>
    <property type="match status" value="1"/>
</dbReference>
<evidence type="ECO:0000259" key="1">
    <source>
        <dbReference type="Pfam" id="PF08268"/>
    </source>
</evidence>
<accession>A0A816QEF1</accession>
<proteinExistence type="predicted"/>
<gene>
    <name evidence="2" type="ORF">DARMORV10_C06P21850.1</name>
</gene>
<dbReference type="EMBL" id="HG994370">
    <property type="protein sequence ID" value="CAF2058589.1"/>
    <property type="molecule type" value="Genomic_DNA"/>
</dbReference>
<dbReference type="AlphaFoldDB" id="A0A816QEF1"/>
<feature type="domain" description="F-box associated beta-propeller type 3" evidence="1">
    <location>
        <begin position="2"/>
        <end position="106"/>
    </location>
</feature>
<evidence type="ECO:0000313" key="2">
    <source>
        <dbReference type="EMBL" id="CAF2058589.1"/>
    </source>
</evidence>
<organism evidence="2">
    <name type="scientific">Brassica napus</name>
    <name type="common">Rape</name>
    <dbReference type="NCBI Taxonomy" id="3708"/>
    <lineage>
        <taxon>Eukaryota</taxon>
        <taxon>Viridiplantae</taxon>
        <taxon>Streptophyta</taxon>
        <taxon>Embryophyta</taxon>
        <taxon>Tracheophyta</taxon>
        <taxon>Spermatophyta</taxon>
        <taxon>Magnoliopsida</taxon>
        <taxon>eudicotyledons</taxon>
        <taxon>Gunneridae</taxon>
        <taxon>Pentapetalae</taxon>
        <taxon>rosids</taxon>
        <taxon>malvids</taxon>
        <taxon>Brassicales</taxon>
        <taxon>Brassicaceae</taxon>
        <taxon>Brassiceae</taxon>
        <taxon>Brassica</taxon>
    </lineage>
</organism>
<feature type="non-terminal residue" evidence="2">
    <location>
        <position position="1"/>
    </location>
</feature>
<reference evidence="2" key="1">
    <citation type="submission" date="2021-01" db="EMBL/GenBank/DDBJ databases">
        <authorList>
            <consortium name="Genoscope - CEA"/>
            <person name="William W."/>
        </authorList>
    </citation>
    <scope>NUCLEOTIDE SEQUENCE</scope>
</reference>
<dbReference type="InterPro" id="IPR017451">
    <property type="entry name" value="F-box-assoc_interact_dom"/>
</dbReference>
<dbReference type="Proteomes" id="UP001295469">
    <property type="component" value="Chromosome C06"/>
</dbReference>
<dbReference type="InterPro" id="IPR013187">
    <property type="entry name" value="F-box-assoc_dom_typ3"/>
</dbReference>
<dbReference type="Pfam" id="PF08268">
    <property type="entry name" value="FBA_3"/>
    <property type="match status" value="1"/>
</dbReference>